<comment type="caution">
    <text evidence="1">The sequence shown here is derived from an EMBL/GenBank/DDBJ whole genome shotgun (WGS) entry which is preliminary data.</text>
</comment>
<name>A0A8H2PM45_9GAMM</name>
<evidence type="ECO:0000313" key="2">
    <source>
        <dbReference type="Proteomes" id="UP000307702"/>
    </source>
</evidence>
<proteinExistence type="predicted"/>
<dbReference type="EMBL" id="SZVP01000005">
    <property type="protein sequence ID" value="TMM45800.1"/>
    <property type="molecule type" value="Genomic_DNA"/>
</dbReference>
<accession>A0A8H2PM45</accession>
<keyword evidence="2" id="KW-1185">Reference proteome</keyword>
<reference evidence="1 2" key="1">
    <citation type="submission" date="2019-05" db="EMBL/GenBank/DDBJ databases">
        <title>Colwellia ponticola sp. nov., isolated from seawater.</title>
        <authorList>
            <person name="Yoon J.-H."/>
        </authorList>
    </citation>
    <scope>NUCLEOTIDE SEQUENCE [LARGE SCALE GENOMIC DNA]</scope>
    <source>
        <strain evidence="1 2">OISW-25</strain>
    </source>
</reference>
<dbReference type="Proteomes" id="UP000307702">
    <property type="component" value="Unassembled WGS sequence"/>
</dbReference>
<organism evidence="1 2">
    <name type="scientific">Colwellia ponticola</name>
    <dbReference type="NCBI Taxonomy" id="2304625"/>
    <lineage>
        <taxon>Bacteria</taxon>
        <taxon>Pseudomonadati</taxon>
        <taxon>Pseudomonadota</taxon>
        <taxon>Gammaproteobacteria</taxon>
        <taxon>Alteromonadales</taxon>
        <taxon>Colwelliaceae</taxon>
        <taxon>Colwellia</taxon>
    </lineage>
</organism>
<protein>
    <submittedName>
        <fullName evidence="1">Uncharacterized protein</fullName>
    </submittedName>
</protein>
<evidence type="ECO:0000313" key="1">
    <source>
        <dbReference type="EMBL" id="TMM45800.1"/>
    </source>
</evidence>
<gene>
    <name evidence="1" type="ORF">FCS21_07910</name>
</gene>
<sequence>MFFTKNSAGTTG</sequence>